<feature type="compositionally biased region" description="Basic and acidic residues" evidence="8">
    <location>
        <begin position="317"/>
        <end position="488"/>
    </location>
</feature>
<dbReference type="PANTHER" id="PTHR10901:SF5">
    <property type="entry name" value="LEIOMODIN-1"/>
    <property type="match status" value="1"/>
</dbReference>
<evidence type="ECO:0000256" key="6">
    <source>
        <dbReference type="ARBA" id="ARBA00037833"/>
    </source>
</evidence>
<comment type="caution">
    <text evidence="12">The sequence shown here is derived from an EMBL/GenBank/DDBJ whole genome shotgun (WGS) entry which is preliminary data.</text>
</comment>
<dbReference type="InterPro" id="IPR004934">
    <property type="entry name" value="TMOD"/>
</dbReference>
<protein>
    <recommendedName>
        <fullName evidence="7">Leiomodin-3</fullName>
    </recommendedName>
</protein>
<evidence type="ECO:0000256" key="10">
    <source>
        <dbReference type="SAM" id="SignalP"/>
    </source>
</evidence>
<dbReference type="GO" id="GO:0030239">
    <property type="term" value="P:myofibril assembly"/>
    <property type="evidence" value="ECO:0007669"/>
    <property type="project" value="TreeGrafter"/>
</dbReference>
<sequence>MFTVGKMSLIAMALPVMTVLLSSWQVGATDDCLWYVDKNGTWHNGVPCPLMTFCCGNCHKRYCCLDGLKRITEREQKRCMLFQFSPTTIAGIASSVLLFVAIIATMVCCFMCSCCYLYQQRQQRGRTPYDATLWSPMYDAYGKPLVMGHPDYQHPGYPMAPQYPGMPQPYPMMQPGPFPPYPMADPGYPQGAPPPYSPPQYTPHPEATMSRRKVRGLTRTGRQVSEDPDLDVLLSNLSPEQIEELEKEVLVAPNLDRAIEQPVTNTVWDRDAKLDRAIEQPGEPKKESRKQEYLRKMGLSQEGKEGAGIRRQSSISTERENKMERNKKRPDCTKEDRVSLSNRYRREESKDKDVKETSRERFGREESKDADVKDTTRDRYRSEESRDSDVKDTTTEKYRRVEKRDSDVKETARDRFGRQESRDSLEKEDAKERERNEDNKLMEKRDKRLSTSNKTKEMISKLQEKKEKEEIKEKERKEDMKKRDENKTRGLVSKLVEKQSRVEESKTEDKKNRGEEKDKPEKDKSDLKLERQKSPTEKESGSEKQEEKEDPKEKAKEDGKENKKDVGFKRKESIKEKDRRSSREIEEKRGKDTNEGLKSSKDEEQRGNCVANKSTPSKTKVEEEDDEDSSMFDDLMEQVRSNDPTMTELNVNNSEVIKAKTLIQFAEVLNKNTHIKTFALANCRADDHVAYAIAGTLRTNTSITSINLDSNLLTPKGIMALIQALQKNTTLTELRFHNQRHICGGKTEMEMTKILKDNTTLLKLGYGFELAGPRMTMTNILSRNMDKQRQRRLQEQKLAQANGEKKGMLEVPKTAVGFLRGSPKASPKPSPHPSPKPSPKLTQKRGPGGGPPPPPPPGGPPPPPGGPPPPPPPMLCIDSLRNSLTPTSQRKMDDKANKSGGTNSRDQLLDSIRNANMKKLKKIMKQFICPWRIVDDCGGAFTMGAIGGGIFQAVKGFRNSPAGMSHRLKGSMTAIKTRAPQLGGSFAVWGGLFSMIDCGLVKVRGKEDPWNSITSGAMTGAILAARNGPVAMVGSAAMGGILLALIEGAGILLTRFASSQFPTGPQFAEEPAPMPAPSYGGDYRQYQSYWYLSLENCFKQTTIVPVPKDTKITCLNDYRPVALTW</sequence>
<dbReference type="InterPro" id="IPR053891">
    <property type="entry name" value="Shisa_N"/>
</dbReference>
<dbReference type="Pfam" id="PF13908">
    <property type="entry name" value="Shisa_N"/>
    <property type="match status" value="1"/>
</dbReference>
<keyword evidence="9" id="KW-0812">Transmembrane</keyword>
<keyword evidence="13" id="KW-1185">Reference proteome</keyword>
<feature type="compositionally biased region" description="Polar residues" evidence="8">
    <location>
        <begin position="880"/>
        <end position="889"/>
    </location>
</feature>
<feature type="chain" id="PRO_5042963075" description="Leiomodin-3" evidence="10">
    <location>
        <begin position="30"/>
        <end position="1125"/>
    </location>
</feature>
<dbReference type="GO" id="GO:0007015">
    <property type="term" value="P:actin filament organization"/>
    <property type="evidence" value="ECO:0007669"/>
    <property type="project" value="TreeGrafter"/>
</dbReference>
<evidence type="ECO:0000259" key="11">
    <source>
        <dbReference type="PROSITE" id="PS51082"/>
    </source>
</evidence>
<dbReference type="InterPro" id="IPR032675">
    <property type="entry name" value="LRR_dom_sf"/>
</dbReference>
<dbReference type="Proteomes" id="UP001356427">
    <property type="component" value="Unassembled WGS sequence"/>
</dbReference>
<dbReference type="GO" id="GO:0005865">
    <property type="term" value="C:striated muscle thin filament"/>
    <property type="evidence" value="ECO:0007669"/>
    <property type="project" value="TreeGrafter"/>
</dbReference>
<dbReference type="PANTHER" id="PTHR10901">
    <property type="entry name" value="TROPOMODULIN"/>
    <property type="match status" value="1"/>
</dbReference>
<proteinExistence type="inferred from homology"/>
<dbReference type="SUPFAM" id="SSF52047">
    <property type="entry name" value="RNI-like"/>
    <property type="match status" value="1"/>
</dbReference>
<dbReference type="PROSITE" id="PS51082">
    <property type="entry name" value="WH2"/>
    <property type="match status" value="1"/>
</dbReference>
<feature type="compositionally biased region" description="Pro residues" evidence="8">
    <location>
        <begin position="826"/>
        <end position="838"/>
    </location>
</feature>
<feature type="compositionally biased region" description="Basic and acidic residues" evidence="8">
    <location>
        <begin position="274"/>
        <end position="295"/>
    </location>
</feature>
<organism evidence="12 13">
    <name type="scientific">Coregonus suidteri</name>
    <dbReference type="NCBI Taxonomy" id="861788"/>
    <lineage>
        <taxon>Eukaryota</taxon>
        <taxon>Metazoa</taxon>
        <taxon>Chordata</taxon>
        <taxon>Craniata</taxon>
        <taxon>Vertebrata</taxon>
        <taxon>Euteleostomi</taxon>
        <taxon>Actinopterygii</taxon>
        <taxon>Neopterygii</taxon>
        <taxon>Teleostei</taxon>
        <taxon>Protacanthopterygii</taxon>
        <taxon>Salmoniformes</taxon>
        <taxon>Salmonidae</taxon>
        <taxon>Coregoninae</taxon>
        <taxon>Coregonus</taxon>
    </lineage>
</organism>
<dbReference type="GO" id="GO:0006936">
    <property type="term" value="P:muscle contraction"/>
    <property type="evidence" value="ECO:0007669"/>
    <property type="project" value="TreeGrafter"/>
</dbReference>
<evidence type="ECO:0000256" key="7">
    <source>
        <dbReference type="ARBA" id="ARBA00070923"/>
    </source>
</evidence>
<dbReference type="GO" id="GO:0005523">
    <property type="term" value="F:tropomyosin binding"/>
    <property type="evidence" value="ECO:0007669"/>
    <property type="project" value="InterPro"/>
</dbReference>
<evidence type="ECO:0000313" key="12">
    <source>
        <dbReference type="EMBL" id="KAK6321735.1"/>
    </source>
</evidence>
<dbReference type="GO" id="GO:0003779">
    <property type="term" value="F:actin binding"/>
    <property type="evidence" value="ECO:0007669"/>
    <property type="project" value="InterPro"/>
</dbReference>
<reference evidence="12 13" key="1">
    <citation type="submission" date="2021-04" db="EMBL/GenBank/DDBJ databases">
        <authorList>
            <person name="De Guttry C."/>
            <person name="Zahm M."/>
            <person name="Klopp C."/>
            <person name="Cabau C."/>
            <person name="Louis A."/>
            <person name="Berthelot C."/>
            <person name="Parey E."/>
            <person name="Roest Crollius H."/>
            <person name="Montfort J."/>
            <person name="Robinson-Rechavi M."/>
            <person name="Bucao C."/>
            <person name="Bouchez O."/>
            <person name="Gislard M."/>
            <person name="Lluch J."/>
            <person name="Milhes M."/>
            <person name="Lampietro C."/>
            <person name="Lopez Roques C."/>
            <person name="Donnadieu C."/>
            <person name="Braasch I."/>
            <person name="Desvignes T."/>
            <person name="Postlethwait J."/>
            <person name="Bobe J."/>
            <person name="Wedekind C."/>
            <person name="Guiguen Y."/>
        </authorList>
    </citation>
    <scope>NUCLEOTIDE SEQUENCE [LARGE SCALE GENOMIC DNA]</scope>
    <source>
        <strain evidence="12">Cs_M1</strain>
        <tissue evidence="12">Blood</tissue>
    </source>
</reference>
<dbReference type="EMBL" id="JAGTTL010000006">
    <property type="protein sequence ID" value="KAK6321735.1"/>
    <property type="molecule type" value="Genomic_DNA"/>
</dbReference>
<keyword evidence="4" id="KW-0175">Coiled coil</keyword>
<accession>A0AAN8LZE9</accession>
<dbReference type="Gene3D" id="3.80.10.10">
    <property type="entry name" value="Ribonuclease Inhibitor"/>
    <property type="match status" value="1"/>
</dbReference>
<keyword evidence="9" id="KW-0472">Membrane</keyword>
<feature type="compositionally biased region" description="Pro residues" evidence="8">
    <location>
        <begin position="849"/>
        <end position="874"/>
    </location>
</feature>
<feature type="compositionally biased region" description="Basic and acidic residues" evidence="8">
    <location>
        <begin position="495"/>
        <end position="606"/>
    </location>
</feature>
<feature type="region of interest" description="Disordered" evidence="8">
    <location>
        <begin position="274"/>
        <end position="631"/>
    </location>
</feature>
<evidence type="ECO:0000256" key="4">
    <source>
        <dbReference type="ARBA" id="ARBA00023054"/>
    </source>
</evidence>
<keyword evidence="3" id="KW-0963">Cytoplasm</keyword>
<comment type="similarity">
    <text evidence="2">Belongs to the tropomodulin family.</text>
</comment>
<evidence type="ECO:0000256" key="5">
    <source>
        <dbReference type="ARBA" id="ARBA00023212"/>
    </source>
</evidence>
<dbReference type="GO" id="GO:0031430">
    <property type="term" value="C:M band"/>
    <property type="evidence" value="ECO:0007669"/>
    <property type="project" value="UniProtKB-SubCell"/>
</dbReference>
<feature type="compositionally biased region" description="Acidic residues" evidence="8">
    <location>
        <begin position="622"/>
        <end position="631"/>
    </location>
</feature>
<feature type="signal peptide" evidence="10">
    <location>
        <begin position="1"/>
        <end position="29"/>
    </location>
</feature>
<feature type="region of interest" description="Disordered" evidence="8">
    <location>
        <begin position="818"/>
        <end position="908"/>
    </location>
</feature>
<evidence type="ECO:0000256" key="2">
    <source>
        <dbReference type="ARBA" id="ARBA00009345"/>
    </source>
</evidence>
<dbReference type="Pfam" id="PF02466">
    <property type="entry name" value="Tim17"/>
    <property type="match status" value="1"/>
</dbReference>
<feature type="transmembrane region" description="Helical" evidence="9">
    <location>
        <begin position="89"/>
        <end position="118"/>
    </location>
</feature>
<name>A0AAN8LZE9_9TELE</name>
<evidence type="ECO:0000256" key="9">
    <source>
        <dbReference type="SAM" id="Phobius"/>
    </source>
</evidence>
<comment type="subcellular location">
    <subcellularLocation>
        <location evidence="1">Cytoplasm</location>
        <location evidence="1">Cytoskeleton</location>
    </subcellularLocation>
    <subcellularLocation>
        <location evidence="6">Cytoplasm</location>
        <location evidence="6">Myofibril</location>
        <location evidence="6">Sarcomere</location>
        <location evidence="6">M line</location>
    </subcellularLocation>
</comment>
<gene>
    <name evidence="12" type="ORF">J4Q44_G00087110</name>
</gene>
<evidence type="ECO:0000256" key="1">
    <source>
        <dbReference type="ARBA" id="ARBA00004245"/>
    </source>
</evidence>
<keyword evidence="10" id="KW-0732">Signal</keyword>
<dbReference type="FunFam" id="3.80.10.10:FF:000078">
    <property type="entry name" value="Leiomodin 3"/>
    <property type="match status" value="1"/>
</dbReference>
<evidence type="ECO:0000256" key="8">
    <source>
        <dbReference type="SAM" id="MobiDB-lite"/>
    </source>
</evidence>
<keyword evidence="5" id="KW-0206">Cytoskeleton</keyword>
<evidence type="ECO:0000256" key="3">
    <source>
        <dbReference type="ARBA" id="ARBA00022490"/>
    </source>
</evidence>
<evidence type="ECO:0000313" key="13">
    <source>
        <dbReference type="Proteomes" id="UP001356427"/>
    </source>
</evidence>
<dbReference type="AlphaFoldDB" id="A0AAN8LZE9"/>
<dbReference type="InterPro" id="IPR003124">
    <property type="entry name" value="WH2_dom"/>
</dbReference>
<dbReference type="GO" id="GO:0051694">
    <property type="term" value="P:pointed-end actin filament capping"/>
    <property type="evidence" value="ECO:0007669"/>
    <property type="project" value="InterPro"/>
</dbReference>
<keyword evidence="9" id="KW-1133">Transmembrane helix</keyword>
<feature type="domain" description="WH2" evidence="11">
    <location>
        <begin position="904"/>
        <end position="923"/>
    </location>
</feature>